<dbReference type="InterPro" id="IPR029787">
    <property type="entry name" value="Nucleotide_cyclase"/>
</dbReference>
<dbReference type="GO" id="GO:0035556">
    <property type="term" value="P:intracellular signal transduction"/>
    <property type="evidence" value="ECO:0007669"/>
    <property type="project" value="InterPro"/>
</dbReference>
<dbReference type="CDD" id="cd07302">
    <property type="entry name" value="CHD"/>
    <property type="match status" value="1"/>
</dbReference>
<dbReference type="AlphaFoldDB" id="A0A809RTU4"/>
<dbReference type="InterPro" id="IPR001054">
    <property type="entry name" value="A/G_cyclase"/>
</dbReference>
<feature type="domain" description="Guanylate cyclase" evidence="1">
    <location>
        <begin position="46"/>
        <end position="162"/>
    </location>
</feature>
<dbReference type="Proteomes" id="UP000662914">
    <property type="component" value="Chromosome"/>
</dbReference>
<dbReference type="GO" id="GO:0004016">
    <property type="term" value="F:adenylate cyclase activity"/>
    <property type="evidence" value="ECO:0007669"/>
    <property type="project" value="UniProtKB-ARBA"/>
</dbReference>
<dbReference type="PANTHER" id="PTHR43081:SF1">
    <property type="entry name" value="ADENYLATE CYCLASE, TERMINAL-DIFFERENTIATION SPECIFIC"/>
    <property type="match status" value="1"/>
</dbReference>
<protein>
    <submittedName>
        <fullName evidence="2">Adenylate/guanylate cyclase domain-containing protein</fullName>
    </submittedName>
</protein>
<reference evidence="2" key="1">
    <citation type="journal article" name="DNA Res.">
        <title>The physiological potential of anammox bacteria as revealed by their core genome structure.</title>
        <authorList>
            <person name="Okubo T."/>
            <person name="Toyoda A."/>
            <person name="Fukuhara K."/>
            <person name="Uchiyama I."/>
            <person name="Harigaya Y."/>
            <person name="Kuroiwa M."/>
            <person name="Suzuki T."/>
            <person name="Murakami Y."/>
            <person name="Suwa Y."/>
            <person name="Takami H."/>
        </authorList>
    </citation>
    <scope>NUCLEOTIDE SEQUENCE</scope>
    <source>
        <strain evidence="2">317325-3</strain>
    </source>
</reference>
<dbReference type="PANTHER" id="PTHR43081">
    <property type="entry name" value="ADENYLATE CYCLASE, TERMINAL-DIFFERENTIATION SPECIFIC-RELATED"/>
    <property type="match status" value="1"/>
</dbReference>
<dbReference type="InterPro" id="IPR050697">
    <property type="entry name" value="Adenylyl/Guanylyl_Cyclase_3/4"/>
</dbReference>
<proteinExistence type="predicted"/>
<organism evidence="2 3">
    <name type="scientific">Candidatus Desulfobacillus denitrificans</name>
    <dbReference type="NCBI Taxonomy" id="2608985"/>
    <lineage>
        <taxon>Bacteria</taxon>
        <taxon>Pseudomonadati</taxon>
        <taxon>Pseudomonadota</taxon>
        <taxon>Betaproteobacteria</taxon>
        <taxon>Candidatus Desulfobacillus</taxon>
    </lineage>
</organism>
<name>A0A809RTU4_9PROT</name>
<evidence type="ECO:0000259" key="1">
    <source>
        <dbReference type="PROSITE" id="PS50125"/>
    </source>
</evidence>
<dbReference type="GO" id="GO:0009190">
    <property type="term" value="P:cyclic nucleotide biosynthetic process"/>
    <property type="evidence" value="ECO:0007669"/>
    <property type="project" value="InterPro"/>
</dbReference>
<evidence type="ECO:0000313" key="3">
    <source>
        <dbReference type="Proteomes" id="UP000662914"/>
    </source>
</evidence>
<gene>
    <name evidence="2" type="ORF">DSYM_05460</name>
</gene>
<dbReference type="Pfam" id="PF00211">
    <property type="entry name" value="Guanylate_cyc"/>
    <property type="match status" value="1"/>
</dbReference>
<accession>A0A809RTU4</accession>
<dbReference type="PROSITE" id="PS50125">
    <property type="entry name" value="GUANYLATE_CYCLASE_2"/>
    <property type="match status" value="1"/>
</dbReference>
<dbReference type="SUPFAM" id="SSF55073">
    <property type="entry name" value="Nucleotide cyclase"/>
    <property type="match status" value="1"/>
</dbReference>
<dbReference type="Gene3D" id="3.30.70.1230">
    <property type="entry name" value="Nucleotide cyclase"/>
    <property type="match status" value="1"/>
</dbReference>
<sequence>MAFIYRVASTASQDRLEKLIEERLKPKADQARVDEKIWNLFGERWAVMFTDLSGFSRRVADFGIIHFLQTIYEANRLLVPLIEEHSGILLKVEGDSLLVIFRDVDEAIACAVAMQRRAREYNRKRPKAEEVLLCIGLGYGEVLRIGDSDVFGAEVNAASKLGEDHARPYEIMVTGAVKQAASVGKGIKLNRIRAVPPGAESAFRLKYE</sequence>
<evidence type="ECO:0000313" key="2">
    <source>
        <dbReference type="EMBL" id="BBO19847.1"/>
    </source>
</evidence>
<dbReference type="KEGG" id="ddz:DSYM_05460"/>
<dbReference type="EMBL" id="AP021857">
    <property type="protein sequence ID" value="BBO19847.1"/>
    <property type="molecule type" value="Genomic_DNA"/>
</dbReference>